<reference evidence="3" key="1">
    <citation type="journal article" date="2019" name="Int. J. Syst. Evol. Microbiol.">
        <title>The Global Catalogue of Microorganisms (GCM) 10K type strain sequencing project: providing services to taxonomists for standard genome sequencing and annotation.</title>
        <authorList>
            <consortium name="The Broad Institute Genomics Platform"/>
            <consortium name="The Broad Institute Genome Sequencing Center for Infectious Disease"/>
            <person name="Wu L."/>
            <person name="Ma J."/>
        </authorList>
    </citation>
    <scope>NUCLEOTIDE SEQUENCE [LARGE SCALE GENOMIC DNA]</scope>
    <source>
        <strain evidence="3">CGMCC 1.12750</strain>
    </source>
</reference>
<comment type="caution">
    <text evidence="2">The sequence shown here is derived from an EMBL/GenBank/DDBJ whole genome shotgun (WGS) entry which is preliminary data.</text>
</comment>
<dbReference type="InterPro" id="IPR039315">
    <property type="entry name" value="CheW"/>
</dbReference>
<evidence type="ECO:0000313" key="3">
    <source>
        <dbReference type="Proteomes" id="UP001596516"/>
    </source>
</evidence>
<dbReference type="Proteomes" id="UP001596516">
    <property type="component" value="Unassembled WGS sequence"/>
</dbReference>
<keyword evidence="3" id="KW-1185">Reference proteome</keyword>
<dbReference type="SMART" id="SM00260">
    <property type="entry name" value="CheW"/>
    <property type="match status" value="1"/>
</dbReference>
<protein>
    <submittedName>
        <fullName evidence="2">Chemotaxis protein CheW</fullName>
    </submittedName>
</protein>
<dbReference type="PANTHER" id="PTHR22617">
    <property type="entry name" value="CHEMOTAXIS SENSOR HISTIDINE KINASE-RELATED"/>
    <property type="match status" value="1"/>
</dbReference>
<dbReference type="InterPro" id="IPR036061">
    <property type="entry name" value="CheW-like_dom_sf"/>
</dbReference>
<sequence>MQVSSAMMPRDMVQGGQVVIFAAGSALYALPVHQVQEILDLQPIVPLPNAPAHLLGLTDLRGTGIAVVDLRKLLQLDPVNDSAQTRILVCVTGQPDNQRLVGLRTERVIEVSAFDEERVQTLHEADLMHCTDIAVAGVGRRNGGFVALLDLERLFDPARMTAALASSLPDAG</sequence>
<dbReference type="RefSeq" id="WP_377406171.1">
    <property type="nucleotide sequence ID" value="NZ_JBHTFQ010000011.1"/>
</dbReference>
<dbReference type="SUPFAM" id="SSF50341">
    <property type="entry name" value="CheW-like"/>
    <property type="match status" value="1"/>
</dbReference>
<dbReference type="PROSITE" id="PS50851">
    <property type="entry name" value="CHEW"/>
    <property type="match status" value="1"/>
</dbReference>
<dbReference type="Gene3D" id="2.30.30.40">
    <property type="entry name" value="SH3 Domains"/>
    <property type="match status" value="1"/>
</dbReference>
<dbReference type="Pfam" id="PF01584">
    <property type="entry name" value="CheW"/>
    <property type="match status" value="1"/>
</dbReference>
<dbReference type="EMBL" id="JBHTFQ010000011">
    <property type="protein sequence ID" value="MFC7705851.1"/>
    <property type="molecule type" value="Genomic_DNA"/>
</dbReference>
<proteinExistence type="predicted"/>
<dbReference type="Gene3D" id="2.40.50.180">
    <property type="entry name" value="CheA-289, Domain 4"/>
    <property type="match status" value="1"/>
</dbReference>
<accession>A0ABW2UQM1</accession>
<dbReference type="PANTHER" id="PTHR22617:SF23">
    <property type="entry name" value="CHEMOTAXIS PROTEIN CHEW"/>
    <property type="match status" value="1"/>
</dbReference>
<organism evidence="2 3">
    <name type="scientific">Plastorhodobacter daqingensis</name>
    <dbReference type="NCBI Taxonomy" id="1387281"/>
    <lineage>
        <taxon>Bacteria</taxon>
        <taxon>Pseudomonadati</taxon>
        <taxon>Pseudomonadota</taxon>
        <taxon>Alphaproteobacteria</taxon>
        <taxon>Rhodobacterales</taxon>
        <taxon>Paracoccaceae</taxon>
        <taxon>Plastorhodobacter</taxon>
    </lineage>
</organism>
<name>A0ABW2UQM1_9RHOB</name>
<feature type="domain" description="CheW-like" evidence="1">
    <location>
        <begin position="15"/>
        <end position="160"/>
    </location>
</feature>
<evidence type="ECO:0000259" key="1">
    <source>
        <dbReference type="PROSITE" id="PS50851"/>
    </source>
</evidence>
<evidence type="ECO:0000313" key="2">
    <source>
        <dbReference type="EMBL" id="MFC7705851.1"/>
    </source>
</evidence>
<dbReference type="InterPro" id="IPR002545">
    <property type="entry name" value="CheW-lke_dom"/>
</dbReference>
<gene>
    <name evidence="2" type="ORF">ACFQXB_16845</name>
</gene>